<dbReference type="Pfam" id="PF00650">
    <property type="entry name" value="CRAL_TRIO"/>
    <property type="match status" value="1"/>
</dbReference>
<evidence type="ECO:0000256" key="3">
    <source>
        <dbReference type="ARBA" id="ARBA00022927"/>
    </source>
</evidence>
<evidence type="ECO:0000256" key="1">
    <source>
        <dbReference type="ARBA" id="ARBA00004202"/>
    </source>
</evidence>
<dbReference type="PRINTS" id="PR00180">
    <property type="entry name" value="CRETINALDHBP"/>
</dbReference>
<dbReference type="InterPro" id="IPR011074">
    <property type="entry name" value="CRAL/TRIO_N_dom"/>
</dbReference>
<dbReference type="Gene3D" id="1.10.8.20">
    <property type="entry name" value="N-terminal domain of phosphatidylinositol transfer protein sec14p"/>
    <property type="match status" value="1"/>
</dbReference>
<dbReference type="PROSITE" id="PS50191">
    <property type="entry name" value="CRAL_TRIO"/>
    <property type="match status" value="1"/>
</dbReference>
<dbReference type="Pfam" id="PF03765">
    <property type="entry name" value="CRAL_TRIO_N"/>
    <property type="match status" value="1"/>
</dbReference>
<evidence type="ECO:0000256" key="4">
    <source>
        <dbReference type="ARBA" id="ARBA00023034"/>
    </source>
</evidence>
<evidence type="ECO:0000259" key="8">
    <source>
        <dbReference type="PROSITE" id="PS50191"/>
    </source>
</evidence>
<dbReference type="AlphaFoldDB" id="A0A6G1EK33"/>
<feature type="coiled-coil region" evidence="6">
    <location>
        <begin position="556"/>
        <end position="608"/>
    </location>
</feature>
<organism evidence="9 10">
    <name type="scientific">Oryza meyeriana var. granulata</name>
    <dbReference type="NCBI Taxonomy" id="110450"/>
    <lineage>
        <taxon>Eukaryota</taxon>
        <taxon>Viridiplantae</taxon>
        <taxon>Streptophyta</taxon>
        <taxon>Embryophyta</taxon>
        <taxon>Tracheophyta</taxon>
        <taxon>Spermatophyta</taxon>
        <taxon>Magnoliopsida</taxon>
        <taxon>Liliopsida</taxon>
        <taxon>Poales</taxon>
        <taxon>Poaceae</taxon>
        <taxon>BOP clade</taxon>
        <taxon>Oryzoideae</taxon>
        <taxon>Oryzeae</taxon>
        <taxon>Oryzinae</taxon>
        <taxon>Oryza</taxon>
        <taxon>Oryza meyeriana</taxon>
    </lineage>
</organism>
<dbReference type="PANTHER" id="PTHR45657">
    <property type="entry name" value="CRAL-TRIO DOMAIN-CONTAINING PROTEIN YKL091C-RELATED"/>
    <property type="match status" value="1"/>
</dbReference>
<protein>
    <recommendedName>
        <fullName evidence="8">CRAL-TRIO domain-containing protein</fullName>
    </recommendedName>
</protein>
<keyword evidence="10" id="KW-1185">Reference proteome</keyword>
<feature type="compositionally biased region" description="Basic and acidic residues" evidence="7">
    <location>
        <begin position="391"/>
        <end position="413"/>
    </location>
</feature>
<dbReference type="EMBL" id="SPHZ02000003">
    <property type="protein sequence ID" value="KAF0925031.1"/>
    <property type="molecule type" value="Genomic_DNA"/>
</dbReference>
<reference evidence="9 10" key="1">
    <citation type="submission" date="2019-11" db="EMBL/GenBank/DDBJ databases">
        <title>Whole genome sequence of Oryza granulata.</title>
        <authorList>
            <person name="Li W."/>
        </authorList>
    </citation>
    <scope>NUCLEOTIDE SEQUENCE [LARGE SCALE GENOMIC DNA]</scope>
    <source>
        <strain evidence="10">cv. Menghai</strain>
        <tissue evidence="9">Leaf</tissue>
    </source>
</reference>
<feature type="compositionally biased region" description="Low complexity" evidence="7">
    <location>
        <begin position="41"/>
        <end position="71"/>
    </location>
</feature>
<dbReference type="GO" id="GO:0015031">
    <property type="term" value="P:protein transport"/>
    <property type="evidence" value="ECO:0007669"/>
    <property type="project" value="UniProtKB-KW"/>
</dbReference>
<dbReference type="InterPro" id="IPR051026">
    <property type="entry name" value="PI/PC_transfer"/>
</dbReference>
<comment type="similarity">
    <text evidence="5">Belongs to the SFH family.</text>
</comment>
<comment type="caution">
    <text evidence="9">The sequence shown here is derived from an EMBL/GenBank/DDBJ whole genome shotgun (WGS) entry which is preliminary data.</text>
</comment>
<dbReference type="InterPro" id="IPR036273">
    <property type="entry name" value="CRAL/TRIO_N_dom_sf"/>
</dbReference>
<dbReference type="CDD" id="cd00170">
    <property type="entry name" value="SEC14"/>
    <property type="match status" value="1"/>
</dbReference>
<evidence type="ECO:0000256" key="6">
    <source>
        <dbReference type="SAM" id="Coils"/>
    </source>
</evidence>
<feature type="region of interest" description="Disordered" evidence="7">
    <location>
        <begin position="385"/>
        <end position="440"/>
    </location>
</feature>
<evidence type="ECO:0000256" key="7">
    <source>
        <dbReference type="SAM" id="MobiDB-lite"/>
    </source>
</evidence>
<dbReference type="SMART" id="SM01100">
    <property type="entry name" value="CRAL_TRIO_N"/>
    <property type="match status" value="1"/>
</dbReference>
<evidence type="ECO:0000313" key="9">
    <source>
        <dbReference type="EMBL" id="KAF0925031.1"/>
    </source>
</evidence>
<feature type="region of interest" description="Disordered" evidence="7">
    <location>
        <begin position="1"/>
        <end position="87"/>
    </location>
</feature>
<dbReference type="SUPFAM" id="SSF52087">
    <property type="entry name" value="CRAL/TRIO domain"/>
    <property type="match status" value="1"/>
</dbReference>
<dbReference type="FunFam" id="3.40.525.10:FF:000011">
    <property type="entry name" value="SEC14 cytosolic factor"/>
    <property type="match status" value="1"/>
</dbReference>
<dbReference type="Proteomes" id="UP000479710">
    <property type="component" value="Unassembled WGS sequence"/>
</dbReference>
<evidence type="ECO:0000256" key="5">
    <source>
        <dbReference type="ARBA" id="ARBA00038020"/>
    </source>
</evidence>
<dbReference type="InterPro" id="IPR001251">
    <property type="entry name" value="CRAL-TRIO_dom"/>
</dbReference>
<name>A0A6G1EK33_9ORYZ</name>
<dbReference type="InterPro" id="IPR036865">
    <property type="entry name" value="CRAL-TRIO_dom_sf"/>
</dbReference>
<feature type="domain" description="CRAL-TRIO" evidence="8">
    <location>
        <begin position="166"/>
        <end position="340"/>
    </location>
</feature>
<sequence length="643" mass="71710">MSSAAVMPTPSMSSSSAGAAAAAEGGGGDGGGGVEDEWRARALSSSSSSLRQRAMSASSKLLRTSLSRSSKGVGGGGGRQRSSKVMSVSIEDVRDAEEMRSVDAFRQTLVLEELLPARHDDYHMMLRFLRARKFDIDKSKQMWSDMLQWRKEFGSDAILDEFQFEEMDQVLEHYPQGHHGVDRDGRPVYIEKLGQIDTAKLLQVTSMDRYVKYHVREFERAFAVKFPACSIAAKRHIDQSTTILDVSGVGYKNFNKAARDLIGRLQKVDGDNYPETLCRMFIINAGQGFRLLWNTVKSFLDPKTTAKIHVLGNKYQSKLLEVIDPSELPEFLGGTCNCEGGCMRSDKGPWKDPEILKMVQCGMGRCGMNSSDPIEADEKMITEDDIVPIPKKQESFRRDSVDSPKISREKIEHPQMSPLHEMSTSDRKAPSGPEGSSSRYDDLFPMVDKNMEFNWNGEVSAEKLALARDMYASLPDAYKHGDAGDRQVVTGFMAFVMGVVAMFRVGKIAPKRAMDAAMGIATMEAMAKNRKLMQQQQRQHEQLAGPDTVTVSAAQYEALVKRLSDLEEKVAALSARPPEMPAEKEDMLKAAVTRVEALETELESTKKLLETSVGQQEEVLAYIEKKKKKSKMFCLQQQNPFRW</sequence>
<dbReference type="Gene3D" id="3.40.525.10">
    <property type="entry name" value="CRAL-TRIO lipid binding domain"/>
    <property type="match status" value="1"/>
</dbReference>
<dbReference type="GO" id="GO:0000139">
    <property type="term" value="C:Golgi membrane"/>
    <property type="evidence" value="ECO:0007669"/>
    <property type="project" value="UniProtKB-SubCell"/>
</dbReference>
<keyword evidence="4" id="KW-0333">Golgi apparatus</keyword>
<gene>
    <name evidence="9" type="ORF">E2562_015339</name>
</gene>
<dbReference type="SMART" id="SM00516">
    <property type="entry name" value="SEC14"/>
    <property type="match status" value="1"/>
</dbReference>
<comment type="subcellular location">
    <subcellularLocation>
        <location evidence="1">Cell membrane</location>
        <topology evidence="1">Peripheral membrane protein</topology>
    </subcellularLocation>
    <subcellularLocation>
        <location evidence="2">Golgi apparatus membrane</location>
        <topology evidence="2">Peripheral membrane protein</topology>
    </subcellularLocation>
</comment>
<dbReference type="SUPFAM" id="SSF46938">
    <property type="entry name" value="CRAL/TRIO N-terminal domain"/>
    <property type="match status" value="1"/>
</dbReference>
<evidence type="ECO:0000256" key="2">
    <source>
        <dbReference type="ARBA" id="ARBA00004395"/>
    </source>
</evidence>
<keyword evidence="3" id="KW-0813">Transport</keyword>
<proteinExistence type="inferred from homology"/>
<keyword evidence="3" id="KW-0653">Protein transport</keyword>
<keyword evidence="6" id="KW-0175">Coiled coil</keyword>
<dbReference type="OrthoDB" id="1434354at2759"/>
<feature type="compositionally biased region" description="Gly residues" evidence="7">
    <location>
        <begin position="24"/>
        <end position="33"/>
    </location>
</feature>
<accession>A0A6G1EK33</accession>
<dbReference type="PANTHER" id="PTHR45657:SF60">
    <property type="entry name" value="OS02G0133200 PROTEIN"/>
    <property type="match status" value="1"/>
</dbReference>
<dbReference type="GO" id="GO:0005886">
    <property type="term" value="C:plasma membrane"/>
    <property type="evidence" value="ECO:0007669"/>
    <property type="project" value="UniProtKB-SubCell"/>
</dbReference>
<evidence type="ECO:0000313" key="10">
    <source>
        <dbReference type="Proteomes" id="UP000479710"/>
    </source>
</evidence>
<feature type="compositionally biased region" description="Low complexity" evidence="7">
    <location>
        <begin position="1"/>
        <end position="23"/>
    </location>
</feature>